<dbReference type="InterPro" id="IPR012170">
    <property type="entry name" value="TFIIH_SSL1/p44"/>
</dbReference>
<evidence type="ECO:0000256" key="4">
    <source>
        <dbReference type="ARBA" id="ARBA00022763"/>
    </source>
</evidence>
<dbReference type="InterPro" id="IPR046349">
    <property type="entry name" value="C1-like_sf"/>
</dbReference>
<reference evidence="17 18" key="1">
    <citation type="journal article" date="2015" name="Biotechnol. Biofuels">
        <title>Genetic basis of the highly efficient yeast Kluyveromyces marxianus: complete genome sequence and transcriptome analyses.</title>
        <authorList>
            <person name="Lertwattanasakul N."/>
            <person name="Kosaka T."/>
            <person name="Hosoyama A."/>
            <person name="Suzuki Y."/>
            <person name="Rodrussamee N."/>
            <person name="Matsutani M."/>
            <person name="Murata M."/>
            <person name="Fujimoto N."/>
            <person name="Suprayogi"/>
            <person name="Tsuchikane K."/>
            <person name="Limtong S."/>
            <person name="Fujita N."/>
            <person name="Yamada M."/>
        </authorList>
    </citation>
    <scope>NUCLEOTIDE SEQUENCE [LARGE SCALE GENOMIC DNA]</scope>
    <source>
        <strain evidence="18">DMKU3-1042 / BCC 29191 / NBRC 104275</strain>
    </source>
</reference>
<dbReference type="GO" id="GO:0005675">
    <property type="term" value="C:transcription factor TFIIH holo complex"/>
    <property type="evidence" value="ECO:0007669"/>
    <property type="project" value="TreeGrafter"/>
</dbReference>
<dbReference type="EMBL" id="AP012220">
    <property type="protein sequence ID" value="BAO42383.1"/>
    <property type="molecule type" value="Genomic_DNA"/>
</dbReference>
<dbReference type="InterPro" id="IPR004595">
    <property type="entry name" value="TFIIH_C1-like_dom"/>
</dbReference>
<dbReference type="NCBIfam" id="TIGR00622">
    <property type="entry name" value="ssl1"/>
    <property type="match status" value="2"/>
</dbReference>
<dbReference type="PIRSF" id="PIRSF015919">
    <property type="entry name" value="TFIIH_SSL1"/>
    <property type="match status" value="1"/>
</dbReference>
<evidence type="ECO:0000256" key="6">
    <source>
        <dbReference type="ARBA" id="ARBA00022833"/>
    </source>
</evidence>
<feature type="zinc finger region" description="C4-type" evidence="11">
    <location>
        <begin position="390"/>
        <end position="407"/>
    </location>
</feature>
<evidence type="ECO:0000256" key="5">
    <source>
        <dbReference type="ARBA" id="ARBA00022771"/>
    </source>
</evidence>
<feature type="compositionally biased region" description="Low complexity" evidence="14">
    <location>
        <begin position="450"/>
        <end position="486"/>
    </location>
</feature>
<comment type="similarity">
    <text evidence="2">Belongs to the GTF2H2 family.</text>
</comment>
<evidence type="ECO:0000256" key="9">
    <source>
        <dbReference type="ARBA" id="ARBA00023204"/>
    </source>
</evidence>
<dbReference type="SUPFAM" id="SSF57889">
    <property type="entry name" value="Cysteine-rich domain"/>
    <property type="match status" value="1"/>
</dbReference>
<evidence type="ECO:0000256" key="11">
    <source>
        <dbReference type="PIRSR" id="PIRSR015919-1"/>
    </source>
</evidence>
<dbReference type="GO" id="GO:0008270">
    <property type="term" value="F:zinc ion binding"/>
    <property type="evidence" value="ECO:0007669"/>
    <property type="project" value="UniProtKB-KW"/>
</dbReference>
<sequence length="553" mass="60918">MAPVIGSDSEEEAIVGVSSKKHVRIKTLRESEEEEEEEEDEEEEDEDEDDRVNSEFKKRHGTGGQPRGQTPSQIVEARRLLKEKKLNKKKRLDKKKMKKKKKLSNANLQGANGGYAWEDDIQRSWDLVKVDEEGNIAALVASIVEARKKRAAEKTVTPYQRGIIRTLVLVLDCSEAMMEKDLRPTRYAMTVQYAIDFIHEYFDQNPISQLGIVVMKNGLAHLISQVSGNPQEHIDALKQLRKEDSQGNASLQNALEMARGLLLHVPAHCTREVLIVFGSLSTTDPGDIHQTIASLVHENIRAKVIGLSAQVAVCKELCKQTNYGDGSYYEVILNDHHFKELLTGCVTPLPVSKVNKGFTLVKMGFPTRVFEETPSFCACHSRLVHGGYVCPNCNTKVCSLPTVCPSCDLMLILSTHLARSYHHLMPLKTFQEVPVPATPPAAPAGGGGAAATTTGTTTITTGKTTGKTDADAGNTTASGTSTTVSGTDSVTFPTSHCFGCQRRFPVLRNNKTGELLTSSRYRCEECTRDFCIDCDVFIHESLHNCPGCEARPM</sequence>
<dbReference type="CDD" id="cd01453">
    <property type="entry name" value="vWA_transcription_factor_IIH_type"/>
    <property type="match status" value="1"/>
</dbReference>
<evidence type="ECO:0000256" key="2">
    <source>
        <dbReference type="ARBA" id="ARBA00006092"/>
    </source>
</evidence>
<dbReference type="FunFam" id="3.40.50.410:FF:000015">
    <property type="entry name" value="General transcription factor IIH subunit 2"/>
    <property type="match status" value="1"/>
</dbReference>
<proteinExistence type="inferred from homology"/>
<dbReference type="GO" id="GO:0000439">
    <property type="term" value="C:transcription factor TFIIH core complex"/>
    <property type="evidence" value="ECO:0007669"/>
    <property type="project" value="InterPro"/>
</dbReference>
<evidence type="ECO:0000256" key="12">
    <source>
        <dbReference type="PROSITE-ProRule" id="PRU00042"/>
    </source>
</evidence>
<dbReference type="GO" id="GO:0006351">
    <property type="term" value="P:DNA-templated transcription"/>
    <property type="evidence" value="ECO:0007669"/>
    <property type="project" value="InterPro"/>
</dbReference>
<feature type="domain" description="VWFA" evidence="16">
    <location>
        <begin position="166"/>
        <end position="349"/>
    </location>
</feature>
<evidence type="ECO:0000256" key="10">
    <source>
        <dbReference type="ARBA" id="ARBA00023242"/>
    </source>
</evidence>
<evidence type="ECO:0000256" key="1">
    <source>
        <dbReference type="ARBA" id="ARBA00004123"/>
    </source>
</evidence>
<evidence type="ECO:0000256" key="8">
    <source>
        <dbReference type="ARBA" id="ARBA00023163"/>
    </source>
</evidence>
<dbReference type="KEGG" id="kmx:KLMA_80072"/>
<dbReference type="InterPro" id="IPR013083">
    <property type="entry name" value="Znf_RING/FYVE/PHD"/>
</dbReference>
<dbReference type="PANTHER" id="PTHR12695">
    <property type="entry name" value="GENERAL TRANSCRIPTION FACTOR IIH SUBUNIT 2"/>
    <property type="match status" value="1"/>
</dbReference>
<keyword evidence="10" id="KW-0539">Nucleus</keyword>
<dbReference type="InterPro" id="IPR002035">
    <property type="entry name" value="VWF_A"/>
</dbReference>
<dbReference type="PANTHER" id="PTHR12695:SF2">
    <property type="entry name" value="GENERAL TRANSCRIPTION FACTOR IIH SUBUNIT 2-RELATED"/>
    <property type="match status" value="1"/>
</dbReference>
<comment type="subcellular location">
    <subcellularLocation>
        <location evidence="1">Nucleus</location>
    </subcellularLocation>
</comment>
<dbReference type="GO" id="GO:0006289">
    <property type="term" value="P:nucleotide-excision repair"/>
    <property type="evidence" value="ECO:0007669"/>
    <property type="project" value="InterPro"/>
</dbReference>
<dbReference type="InterPro" id="IPR007198">
    <property type="entry name" value="Ssl1-like"/>
</dbReference>
<keyword evidence="8" id="KW-0804">Transcription</keyword>
<keyword evidence="13" id="KW-0175">Coiled coil</keyword>
<dbReference type="PROSITE" id="PS50157">
    <property type="entry name" value="ZINC_FINGER_C2H2_2"/>
    <property type="match status" value="1"/>
</dbReference>
<dbReference type="Gene3D" id="3.30.40.10">
    <property type="entry name" value="Zinc/RING finger domain, C3HC4 (zinc finger)"/>
    <property type="match status" value="1"/>
</dbReference>
<dbReference type="VEuPathDB" id="FungiDB:KLMA_80072"/>
<dbReference type="Gene3D" id="3.40.50.410">
    <property type="entry name" value="von Willebrand factor, type A domain"/>
    <property type="match status" value="1"/>
</dbReference>
<evidence type="ECO:0000256" key="3">
    <source>
        <dbReference type="ARBA" id="ARBA00022723"/>
    </source>
</evidence>
<evidence type="ECO:0000313" key="17">
    <source>
        <dbReference type="EMBL" id="BAO42383.1"/>
    </source>
</evidence>
<organism evidence="17 18">
    <name type="scientific">Kluyveromyces marxianus (strain DMKU3-1042 / BCC 29191 / NBRC 104275)</name>
    <name type="common">Yeast</name>
    <name type="synonym">Candida kefyr</name>
    <dbReference type="NCBI Taxonomy" id="1003335"/>
    <lineage>
        <taxon>Eukaryota</taxon>
        <taxon>Fungi</taxon>
        <taxon>Dikarya</taxon>
        <taxon>Ascomycota</taxon>
        <taxon>Saccharomycotina</taxon>
        <taxon>Saccharomycetes</taxon>
        <taxon>Saccharomycetales</taxon>
        <taxon>Saccharomycetaceae</taxon>
        <taxon>Kluyveromyces</taxon>
    </lineage>
</organism>
<keyword evidence="4" id="KW-0227">DNA damage</keyword>
<name>W0TH51_KLUMD</name>
<dbReference type="PROSITE" id="PS00028">
    <property type="entry name" value="ZINC_FINGER_C2H2_1"/>
    <property type="match status" value="1"/>
</dbReference>
<keyword evidence="5 12" id="KW-0863">Zinc-finger</keyword>
<gene>
    <name evidence="17" type="primary">SSL1</name>
    <name evidence="17" type="ORF">KLMA_80072</name>
</gene>
<evidence type="ECO:0000313" key="18">
    <source>
        <dbReference type="Proteomes" id="UP000065495"/>
    </source>
</evidence>
<feature type="compositionally biased region" description="Acidic residues" evidence="14">
    <location>
        <begin position="31"/>
        <end position="50"/>
    </location>
</feature>
<evidence type="ECO:0000256" key="14">
    <source>
        <dbReference type="SAM" id="MobiDB-lite"/>
    </source>
</evidence>
<dbReference type="PROSITE" id="PS50234">
    <property type="entry name" value="VWFA"/>
    <property type="match status" value="1"/>
</dbReference>
<dbReference type="SMART" id="SM01047">
    <property type="entry name" value="C1_4"/>
    <property type="match status" value="1"/>
</dbReference>
<dbReference type="Proteomes" id="UP000065495">
    <property type="component" value="Chromosome 8"/>
</dbReference>
<dbReference type="InterPro" id="IPR013087">
    <property type="entry name" value="Znf_C2H2_type"/>
</dbReference>
<keyword evidence="3" id="KW-0479">Metal-binding</keyword>
<dbReference type="RefSeq" id="XP_022678128.1">
    <property type="nucleotide sequence ID" value="XM_022821803.1"/>
</dbReference>
<dbReference type="GO" id="GO:0006357">
    <property type="term" value="P:regulation of transcription by RNA polymerase II"/>
    <property type="evidence" value="ECO:0007669"/>
    <property type="project" value="TreeGrafter"/>
</dbReference>
<dbReference type="OrthoDB" id="284275at2759"/>
<dbReference type="AlphaFoldDB" id="W0TH51"/>
<feature type="region of interest" description="Disordered" evidence="14">
    <location>
        <begin position="436"/>
        <end position="486"/>
    </location>
</feature>
<dbReference type="InterPro" id="IPR036465">
    <property type="entry name" value="vWFA_dom_sf"/>
</dbReference>
<evidence type="ECO:0000259" key="15">
    <source>
        <dbReference type="PROSITE" id="PS50157"/>
    </source>
</evidence>
<feature type="region of interest" description="Disordered" evidence="14">
    <location>
        <begin position="1"/>
        <end position="74"/>
    </location>
</feature>
<feature type="coiled-coil region" evidence="13">
    <location>
        <begin position="82"/>
        <end position="109"/>
    </location>
</feature>
<feature type="domain" description="C2H2-type" evidence="15">
    <location>
        <begin position="521"/>
        <end position="543"/>
    </location>
</feature>
<dbReference type="Pfam" id="PF04056">
    <property type="entry name" value="Ssl1"/>
    <property type="match status" value="1"/>
</dbReference>
<dbReference type="GeneID" id="34718271"/>
<keyword evidence="7" id="KW-0805">Transcription regulation</keyword>
<dbReference type="SMART" id="SM00327">
    <property type="entry name" value="VWA"/>
    <property type="match status" value="1"/>
</dbReference>
<dbReference type="SUPFAM" id="SSF53300">
    <property type="entry name" value="vWA-like"/>
    <property type="match status" value="1"/>
</dbReference>
<evidence type="ECO:0000256" key="7">
    <source>
        <dbReference type="ARBA" id="ARBA00023015"/>
    </source>
</evidence>
<evidence type="ECO:0000259" key="16">
    <source>
        <dbReference type="PROSITE" id="PS50234"/>
    </source>
</evidence>
<keyword evidence="6" id="KW-0862">Zinc</keyword>
<dbReference type="Pfam" id="PF07975">
    <property type="entry name" value="C1_4"/>
    <property type="match status" value="1"/>
</dbReference>
<protein>
    <submittedName>
        <fullName evidence="17">Suppressor of stem-loop protein 1</fullName>
    </submittedName>
</protein>
<accession>W0TH51</accession>
<keyword evidence="9" id="KW-0234">DNA repair</keyword>
<evidence type="ECO:0000256" key="13">
    <source>
        <dbReference type="SAM" id="Coils"/>
    </source>
</evidence>